<gene>
    <name evidence="1" type="ORF">GIL414_LOCUS6801</name>
</gene>
<proteinExistence type="predicted"/>
<evidence type="ECO:0000313" key="1">
    <source>
        <dbReference type="EMBL" id="CAF3905899.1"/>
    </source>
</evidence>
<protein>
    <submittedName>
        <fullName evidence="1">Uncharacterized protein</fullName>
    </submittedName>
</protein>
<dbReference type="EMBL" id="CAJOBJ010001990">
    <property type="protein sequence ID" value="CAF3905899.1"/>
    <property type="molecule type" value="Genomic_DNA"/>
</dbReference>
<reference evidence="1" key="1">
    <citation type="submission" date="2021-02" db="EMBL/GenBank/DDBJ databases">
        <authorList>
            <person name="Nowell W R."/>
        </authorList>
    </citation>
    <scope>NUCLEOTIDE SEQUENCE</scope>
</reference>
<name>A0A8S2LJL0_9BILA</name>
<evidence type="ECO:0000313" key="2">
    <source>
        <dbReference type="Proteomes" id="UP000681720"/>
    </source>
</evidence>
<comment type="caution">
    <text evidence="1">The sequence shown here is derived from an EMBL/GenBank/DDBJ whole genome shotgun (WGS) entry which is preliminary data.</text>
</comment>
<dbReference type="AlphaFoldDB" id="A0A8S2LJL0"/>
<feature type="non-terminal residue" evidence="1">
    <location>
        <position position="1"/>
    </location>
</feature>
<dbReference type="Proteomes" id="UP000681720">
    <property type="component" value="Unassembled WGS sequence"/>
</dbReference>
<accession>A0A8S2LJL0</accession>
<sequence length="91" mass="10652">MDQWLIKVKNEAEKTNNLLLREFCQQLLDYLANGTTLHHGREKTVEFIRSCLETETIQIGILVSQGFESLIQEEELCRACTSQEKQDFLQY</sequence>
<organism evidence="1 2">
    <name type="scientific">Rotaria magnacalcarata</name>
    <dbReference type="NCBI Taxonomy" id="392030"/>
    <lineage>
        <taxon>Eukaryota</taxon>
        <taxon>Metazoa</taxon>
        <taxon>Spiralia</taxon>
        <taxon>Gnathifera</taxon>
        <taxon>Rotifera</taxon>
        <taxon>Eurotatoria</taxon>
        <taxon>Bdelloidea</taxon>
        <taxon>Philodinida</taxon>
        <taxon>Philodinidae</taxon>
        <taxon>Rotaria</taxon>
    </lineage>
</organism>